<evidence type="ECO:0000313" key="4">
    <source>
        <dbReference type="EMBL" id="KLU20574.1"/>
    </source>
</evidence>
<reference evidence="4 5" key="1">
    <citation type="journal article" date="2015" name="Genome Announc.">
        <title>Draft Genome Sequence of Burkholderia sp. Strain PML1(12), an Ectomycorrhizosphere-Inhabiting Bacterium with Effective Mineral-Weathering Ability.</title>
        <authorList>
            <person name="Uroz S."/>
            <person name="Oger P."/>
        </authorList>
    </citation>
    <scope>NUCLEOTIDE SEQUENCE [LARGE SCALE GENOMIC DNA]</scope>
    <source>
        <strain evidence="5">PML1(12)</strain>
    </source>
</reference>
<accession>A0A0J1CJ24</accession>
<feature type="domain" description="Beta-ketoacyl-[acyl-carrier-protein] synthase III C-terminal" evidence="3">
    <location>
        <begin position="260"/>
        <end position="346"/>
    </location>
</feature>
<evidence type="ECO:0000313" key="5">
    <source>
        <dbReference type="Proteomes" id="UP000035963"/>
    </source>
</evidence>
<gene>
    <name evidence="4" type="ORF">EOS_40725</name>
</gene>
<organism evidence="4 5">
    <name type="scientific">Caballeronia mineralivorans PML1(12)</name>
    <dbReference type="NCBI Taxonomy" id="908627"/>
    <lineage>
        <taxon>Bacteria</taxon>
        <taxon>Pseudomonadati</taxon>
        <taxon>Pseudomonadota</taxon>
        <taxon>Betaproteobacteria</taxon>
        <taxon>Burkholderiales</taxon>
        <taxon>Burkholderiaceae</taxon>
        <taxon>Caballeronia</taxon>
    </lineage>
</organism>
<dbReference type="GO" id="GO:0044550">
    <property type="term" value="P:secondary metabolite biosynthetic process"/>
    <property type="evidence" value="ECO:0007669"/>
    <property type="project" value="TreeGrafter"/>
</dbReference>
<dbReference type="PANTHER" id="PTHR34069">
    <property type="entry name" value="3-OXOACYL-[ACYL-CARRIER-PROTEIN] SYNTHASE 3"/>
    <property type="match status" value="1"/>
</dbReference>
<keyword evidence="1" id="KW-0808">Transferase</keyword>
<protein>
    <recommendedName>
        <fullName evidence="3">Beta-ketoacyl-[acyl-carrier-protein] synthase III C-terminal domain-containing protein</fullName>
    </recommendedName>
</protein>
<evidence type="ECO:0000256" key="1">
    <source>
        <dbReference type="ARBA" id="ARBA00022679"/>
    </source>
</evidence>
<name>A0A0J1CJ24_9BURK</name>
<proteinExistence type="predicted"/>
<dbReference type="InterPro" id="IPR016039">
    <property type="entry name" value="Thiolase-like"/>
</dbReference>
<dbReference type="RefSeq" id="WP_047897909.1">
    <property type="nucleotide sequence ID" value="NZ_AEJF01000249.1"/>
</dbReference>
<evidence type="ECO:0000259" key="3">
    <source>
        <dbReference type="Pfam" id="PF08541"/>
    </source>
</evidence>
<sequence length="364" mass="38489">MSAPVVTAVAAYVPPAVPLARWSQIEEKLNATALTGWAHLVYPHWFAAYGLDLQQLTAPPEDMPSASPGAAAVGIAAQPGIDVVPVEKDRDLSGLAADIVQAICTARAPEAPCIDVVVFCHSSLNEHVSTTTAGRLRAAIGKPCFPFAVAQQQGASVFTALRLAADLLVAEPELRAILIVAAEKWCHPFARRIGRWTLQGDAAGAIVLERDSPSTQGLRLLDTAVQPLCRADAPFGLPASLTDTNAIFAPALLALIDTLLREHGRRAGEIAAVIAHHVNLPLVEAVSRQLGLPSERRLTDRRAYLGTAESIVRLAETLDIFPLGRGELVLAWGIGLGGYVSCALFEADGIPARYFADSAQTGES</sequence>
<comment type="caution">
    <text evidence="4">The sequence shown here is derived from an EMBL/GenBank/DDBJ whole genome shotgun (WGS) entry which is preliminary data.</text>
</comment>
<dbReference type="PANTHER" id="PTHR34069:SF2">
    <property type="entry name" value="BETA-KETOACYL-[ACYL-CARRIER-PROTEIN] SYNTHASE III"/>
    <property type="match status" value="1"/>
</dbReference>
<dbReference type="Proteomes" id="UP000035963">
    <property type="component" value="Unassembled WGS sequence"/>
</dbReference>
<dbReference type="OrthoDB" id="9058963at2"/>
<keyword evidence="2" id="KW-0012">Acyltransferase</keyword>
<dbReference type="Pfam" id="PF08541">
    <property type="entry name" value="ACP_syn_III_C"/>
    <property type="match status" value="1"/>
</dbReference>
<dbReference type="SUPFAM" id="SSF53901">
    <property type="entry name" value="Thiolase-like"/>
    <property type="match status" value="1"/>
</dbReference>
<dbReference type="InterPro" id="IPR013747">
    <property type="entry name" value="ACP_syn_III_C"/>
</dbReference>
<dbReference type="PATRIC" id="fig|908627.4.peg.9143"/>
<evidence type="ECO:0000256" key="2">
    <source>
        <dbReference type="ARBA" id="ARBA00023315"/>
    </source>
</evidence>
<keyword evidence="5" id="KW-1185">Reference proteome</keyword>
<dbReference type="GO" id="GO:0016746">
    <property type="term" value="F:acyltransferase activity"/>
    <property type="evidence" value="ECO:0007669"/>
    <property type="project" value="UniProtKB-KW"/>
</dbReference>
<dbReference type="EMBL" id="AEJF01000249">
    <property type="protein sequence ID" value="KLU20574.1"/>
    <property type="molecule type" value="Genomic_DNA"/>
</dbReference>
<dbReference type="AlphaFoldDB" id="A0A0J1CJ24"/>
<dbReference type="Gene3D" id="3.40.47.10">
    <property type="match status" value="2"/>
</dbReference>